<reference evidence="8 9" key="2">
    <citation type="journal article" date="2002" name="J. Virol.">
        <title>Complete genomic sequence of an Epstein-Barr virus-related herpesvirus naturally infecting a new world primate: a defining point in the evolution of oncogenic lymphocryptoviruses.</title>
        <authorList>
            <person name="Rivailler P."/>
            <person name="Cho Y.G."/>
            <person name="Wang F."/>
        </authorList>
    </citation>
    <scope>NUCLEOTIDE SEQUENCE [LARGE SCALE GENOMIC DNA]</scope>
    <source>
        <strain evidence="8 9">CJ0149</strain>
    </source>
</reference>
<dbReference type="NCBIfam" id="TIGR00628">
    <property type="entry name" value="ung"/>
    <property type="match status" value="1"/>
</dbReference>
<evidence type="ECO:0000256" key="6">
    <source>
        <dbReference type="PROSITE-ProRule" id="PRU10072"/>
    </source>
</evidence>
<dbReference type="InterPro" id="IPR005122">
    <property type="entry name" value="Uracil-DNA_glycosylase-like"/>
</dbReference>
<dbReference type="KEGG" id="vg:955930"/>
<keyword evidence="4" id="KW-0378">Hydrolase</keyword>
<dbReference type="Pfam" id="PF03167">
    <property type="entry name" value="UDG"/>
    <property type="match status" value="1"/>
</dbReference>
<evidence type="ECO:0000256" key="5">
    <source>
        <dbReference type="ARBA" id="ARBA00023204"/>
    </source>
</evidence>
<dbReference type="RefSeq" id="NP_733890.1">
    <property type="nucleotide sequence ID" value="NC_004367.1"/>
</dbReference>
<name>Q993H3_9GAMA</name>
<dbReference type="NCBIfam" id="NF003592">
    <property type="entry name" value="PRK05254.1-5"/>
    <property type="match status" value="1"/>
</dbReference>
<evidence type="ECO:0000256" key="1">
    <source>
        <dbReference type="ARBA" id="ARBA00008184"/>
    </source>
</evidence>
<dbReference type="PANTHER" id="PTHR11264:SF0">
    <property type="entry name" value="URACIL-DNA GLYCOSYLASE"/>
    <property type="match status" value="1"/>
</dbReference>
<comment type="similarity">
    <text evidence="1">Belongs to the uracil-DNA glycosylase (UDG) superfamily. UNG family.</text>
</comment>
<dbReference type="GeneID" id="955930"/>
<dbReference type="Gene3D" id="3.40.470.10">
    <property type="entry name" value="Uracil-DNA glycosylase-like domain"/>
    <property type="match status" value="1"/>
</dbReference>
<dbReference type="NCBIfam" id="NF003589">
    <property type="entry name" value="PRK05254.1-2"/>
    <property type="match status" value="1"/>
</dbReference>
<dbReference type="SMART" id="SM00987">
    <property type="entry name" value="UreE_C"/>
    <property type="match status" value="1"/>
</dbReference>
<evidence type="ECO:0000313" key="8">
    <source>
        <dbReference type="EMBL" id="AAK38245.1"/>
    </source>
</evidence>
<dbReference type="SMART" id="SM00986">
    <property type="entry name" value="UDG"/>
    <property type="match status" value="1"/>
</dbReference>
<dbReference type="Proteomes" id="UP000202809">
    <property type="component" value="Segment"/>
</dbReference>
<feature type="active site" description="Proton acceptor" evidence="6">
    <location>
        <position position="92"/>
    </location>
</feature>
<dbReference type="InterPro" id="IPR002043">
    <property type="entry name" value="UDG_fam1"/>
</dbReference>
<evidence type="ECO:0000313" key="9">
    <source>
        <dbReference type="Proteomes" id="UP000202809"/>
    </source>
</evidence>
<evidence type="ECO:0000256" key="3">
    <source>
        <dbReference type="ARBA" id="ARBA00022763"/>
    </source>
</evidence>
<dbReference type="EMBL" id="AF319782">
    <property type="protein sequence ID" value="AAK38245.1"/>
    <property type="molecule type" value="Genomic_DNA"/>
</dbReference>
<protein>
    <submittedName>
        <fullName evidence="8">ORF37</fullName>
    </submittedName>
</protein>
<evidence type="ECO:0000259" key="7">
    <source>
        <dbReference type="SMART" id="SM00986"/>
    </source>
</evidence>
<evidence type="ECO:0000256" key="4">
    <source>
        <dbReference type="ARBA" id="ARBA00022801"/>
    </source>
</evidence>
<proteinExistence type="inferred from homology"/>
<reference evidence="8 9" key="1">
    <citation type="journal article" date="2001" name="Proc. Natl. Acad. Sci. U.S.A.">
        <title>An Epstein-Barr-related herpesvirus from marmoset lymphomas.</title>
        <authorList>
            <person name="Cho Y."/>
            <person name="Ramer J."/>
            <person name="Rivailler P."/>
            <person name="Quink C."/>
            <person name="Garber R.L."/>
            <person name="Beier D.R."/>
            <person name="Wang F."/>
        </authorList>
    </citation>
    <scope>NUCLEOTIDE SEQUENCE [LARGE SCALE GENOMIC DNA]</scope>
    <source>
        <strain evidence="8 9">CJ0149</strain>
    </source>
</reference>
<keyword evidence="2" id="KW-1048">Host nucleus</keyword>
<dbReference type="GO" id="GO:0097510">
    <property type="term" value="P:base-excision repair, AP site formation via deaminated base removal"/>
    <property type="evidence" value="ECO:0007669"/>
    <property type="project" value="TreeGrafter"/>
</dbReference>
<dbReference type="GO" id="GO:0004844">
    <property type="term" value="F:uracil DNA N-glycosylase activity"/>
    <property type="evidence" value="ECO:0007669"/>
    <property type="project" value="InterPro"/>
</dbReference>
<dbReference type="PANTHER" id="PTHR11264">
    <property type="entry name" value="URACIL-DNA GLYCOSYLASE"/>
    <property type="match status" value="1"/>
</dbReference>
<dbReference type="CDD" id="cd10027">
    <property type="entry name" value="UDG-F1-like"/>
    <property type="match status" value="1"/>
</dbReference>
<evidence type="ECO:0000256" key="2">
    <source>
        <dbReference type="ARBA" id="ARBA00022562"/>
    </source>
</evidence>
<sequence>MEYQEGLDAWLEANVWSRRRPHAIHGEHLLLPDPWLDFLSLTPILRRKLQAVINSVRRLRQQVTIYPDEDMCMSWARFCDPYEVRVIILGQDPYHGGQANGLAFSVAYGFPIPPSLRNVYAELERSIPEFKAPDHGCLEAWASQGVLLLNTVLTVEKSKPGSHSDIGWTWFTDHVITLLSNNLKACVFMLWGSRAGDKASIIDTRKHLVLSSQHPSPLAQNSTRRGTQQKFIGNNHFVEANTFLRQKGLGEIDWRL</sequence>
<keyword evidence="3" id="KW-0227">DNA damage</keyword>
<dbReference type="PROSITE" id="PS00130">
    <property type="entry name" value="U_DNA_GLYCOSYLASE"/>
    <property type="match status" value="1"/>
</dbReference>
<accession>Q993H3</accession>
<organism evidence="8 9">
    <name type="scientific">callitrichine gammaherpesvirus 3</name>
    <name type="common">Marmoset lymphocryptovirus</name>
    <dbReference type="NCBI Taxonomy" id="106331"/>
    <lineage>
        <taxon>Viruses</taxon>
        <taxon>Duplodnaviria</taxon>
        <taxon>Heunggongvirae</taxon>
        <taxon>Peploviricota</taxon>
        <taxon>Herviviricetes</taxon>
        <taxon>Herpesvirales</taxon>
        <taxon>Orthoherpesviridae</taxon>
        <taxon>Gammaherpesvirinae</taxon>
        <taxon>Lymphocryptovirus</taxon>
        <taxon>Lymphocryptovirus callitrichinegamma3</taxon>
    </lineage>
</organism>
<feature type="domain" description="Uracil-DNA glycosylase-like" evidence="7">
    <location>
        <begin position="77"/>
        <end position="244"/>
    </location>
</feature>
<keyword evidence="5" id="KW-0234">DNA repair</keyword>
<dbReference type="InterPro" id="IPR036895">
    <property type="entry name" value="Uracil-DNA_glycosylase-like_sf"/>
</dbReference>
<dbReference type="HAMAP" id="MF_00148">
    <property type="entry name" value="UDG"/>
    <property type="match status" value="1"/>
</dbReference>
<dbReference type="InterPro" id="IPR018085">
    <property type="entry name" value="Ura-DNA_Glyclase_AS"/>
</dbReference>
<dbReference type="OrthoDB" id="11388at10239"/>
<dbReference type="SUPFAM" id="SSF52141">
    <property type="entry name" value="Uracil-DNA glycosylase-like"/>
    <property type="match status" value="1"/>
</dbReference>
<keyword evidence="9" id="KW-1185">Reference proteome</keyword>